<name>A0ACC1PYC5_9APHY</name>
<organism evidence="1 2">
    <name type="scientific">Trametes sanguinea</name>
    <dbReference type="NCBI Taxonomy" id="158606"/>
    <lineage>
        <taxon>Eukaryota</taxon>
        <taxon>Fungi</taxon>
        <taxon>Dikarya</taxon>
        <taxon>Basidiomycota</taxon>
        <taxon>Agaricomycotina</taxon>
        <taxon>Agaricomycetes</taxon>
        <taxon>Polyporales</taxon>
        <taxon>Polyporaceae</taxon>
        <taxon>Trametes</taxon>
    </lineage>
</organism>
<dbReference type="Proteomes" id="UP001144978">
    <property type="component" value="Unassembled WGS sequence"/>
</dbReference>
<reference evidence="1" key="1">
    <citation type="submission" date="2022-08" db="EMBL/GenBank/DDBJ databases">
        <title>Genome Sequence of Pycnoporus sanguineus.</title>
        <authorList>
            <person name="Buettner E."/>
        </authorList>
    </citation>
    <scope>NUCLEOTIDE SEQUENCE</scope>
    <source>
        <strain evidence="1">CG-C14</strain>
    </source>
</reference>
<comment type="caution">
    <text evidence="1">The sequence shown here is derived from an EMBL/GenBank/DDBJ whole genome shotgun (WGS) entry which is preliminary data.</text>
</comment>
<proteinExistence type="predicted"/>
<sequence length="227" mass="24890">MPATSEPTPAASLPSVDEIRLARTILEGTRDVVCVSGTGSGKTLTFWMPLLFRPRGIQVVITPLNILGAQTKQQLDSLGISAIAIRGETATQQNIENILNLQYRVVAVSPEVALKPRGIFERVWRSPQFVSHLISVVWDEAHLIKTWSSFRKELGEAYLLWNVLTTSIPYLLPSATLPENVLHDVLDMAVSASTTSISSGDPTTVRTCTLQSGRFATRCQATRTWSS</sequence>
<dbReference type="EMBL" id="JANSHE010001138">
    <property type="protein sequence ID" value="KAJ3004373.1"/>
    <property type="molecule type" value="Genomic_DNA"/>
</dbReference>
<accession>A0ACC1PYC5</accession>
<gene>
    <name evidence="1" type="ORF">NUW54_g4844</name>
</gene>
<evidence type="ECO:0000313" key="2">
    <source>
        <dbReference type="Proteomes" id="UP001144978"/>
    </source>
</evidence>
<keyword evidence="2" id="KW-1185">Reference proteome</keyword>
<evidence type="ECO:0000313" key="1">
    <source>
        <dbReference type="EMBL" id="KAJ3004373.1"/>
    </source>
</evidence>
<protein>
    <submittedName>
        <fullName evidence="1">Uncharacterized protein</fullName>
    </submittedName>
</protein>